<proteinExistence type="predicted"/>
<dbReference type="SMART" id="SM00409">
    <property type="entry name" value="IG"/>
    <property type="match status" value="2"/>
</dbReference>
<dbReference type="Proteomes" id="UP000694701">
    <property type="component" value="Unplaced"/>
</dbReference>
<dbReference type="PROSITE" id="PS50835">
    <property type="entry name" value="IG_LIKE"/>
    <property type="match status" value="1"/>
</dbReference>
<evidence type="ECO:0000313" key="8">
    <source>
        <dbReference type="Ensembl" id="ENSCCRP00020049369.1"/>
    </source>
</evidence>
<keyword evidence="1 6" id="KW-0732">Signal</keyword>
<evidence type="ECO:0000259" key="7">
    <source>
        <dbReference type="PROSITE" id="PS50835"/>
    </source>
</evidence>
<evidence type="ECO:0000256" key="2">
    <source>
        <dbReference type="ARBA" id="ARBA00023130"/>
    </source>
</evidence>
<dbReference type="InterPro" id="IPR013783">
    <property type="entry name" value="Ig-like_fold"/>
</dbReference>
<keyword evidence="4" id="KW-0393">Immunoglobulin domain</keyword>
<dbReference type="GO" id="GO:0042101">
    <property type="term" value="C:T cell receptor complex"/>
    <property type="evidence" value="ECO:0007669"/>
    <property type="project" value="UniProtKB-KW"/>
</dbReference>
<evidence type="ECO:0000313" key="9">
    <source>
        <dbReference type="Proteomes" id="UP000694701"/>
    </source>
</evidence>
<dbReference type="Gene3D" id="2.60.40.10">
    <property type="entry name" value="Immunoglobulins"/>
    <property type="match status" value="2"/>
</dbReference>
<dbReference type="SMART" id="SM00406">
    <property type="entry name" value="IGv"/>
    <property type="match status" value="2"/>
</dbReference>
<dbReference type="SUPFAM" id="SSF48726">
    <property type="entry name" value="Immunoglobulin"/>
    <property type="match status" value="2"/>
</dbReference>
<feature type="signal peptide" evidence="6">
    <location>
        <begin position="1"/>
        <end position="20"/>
    </location>
</feature>
<dbReference type="Ensembl" id="ENSCCRT00020053809.1">
    <property type="protein sequence ID" value="ENSCCRP00020049369.1"/>
    <property type="gene ID" value="ENSCCRG00020021963.1"/>
</dbReference>
<evidence type="ECO:0000256" key="6">
    <source>
        <dbReference type="SAM" id="SignalP"/>
    </source>
</evidence>
<sequence length="244" mass="28130">MFRWALLYLCFIAHYYVCCGQDMVKQPSGEMTESEGAQVILMCNYTSTNPDLFWYKQLPNRSPTFILNQYTTEPGFKRFSATLDSTSSMFPLTIKNLHVSDSAVYYCALRTLYKNLTHFIASASHISMSSGQDRVEQSSGEITASERDQVIVRCNYFTTGINIYLFWYKQLPNKSPTFILNQYTTEPDFKRFSATLNSTSRTFPLRIKNLHVSDSDVLLYSEAHSDRNTLNSHTKTEEVLSYMM</sequence>
<accession>A0A8C2HJ84</accession>
<keyword evidence="3" id="KW-0675">Receptor</keyword>
<dbReference type="InterPro" id="IPR003599">
    <property type="entry name" value="Ig_sub"/>
</dbReference>
<dbReference type="PANTHER" id="PTHR19367">
    <property type="entry name" value="T-CELL RECEPTOR ALPHA CHAIN V REGION"/>
    <property type="match status" value="1"/>
</dbReference>
<keyword evidence="5" id="KW-1279">T cell receptor</keyword>
<feature type="chain" id="PRO_5034158624" description="Ig-like domain-containing protein" evidence="6">
    <location>
        <begin position="21"/>
        <end position="244"/>
    </location>
</feature>
<dbReference type="GO" id="GO:0002250">
    <property type="term" value="P:adaptive immune response"/>
    <property type="evidence" value="ECO:0007669"/>
    <property type="project" value="UniProtKB-KW"/>
</dbReference>
<keyword evidence="2" id="KW-1064">Adaptive immunity</keyword>
<feature type="domain" description="Ig-like" evidence="7">
    <location>
        <begin position="21"/>
        <end position="117"/>
    </location>
</feature>
<evidence type="ECO:0000256" key="1">
    <source>
        <dbReference type="ARBA" id="ARBA00022729"/>
    </source>
</evidence>
<dbReference type="InterPro" id="IPR013106">
    <property type="entry name" value="Ig_V-set"/>
</dbReference>
<dbReference type="InterPro" id="IPR036179">
    <property type="entry name" value="Ig-like_dom_sf"/>
</dbReference>
<evidence type="ECO:0000256" key="4">
    <source>
        <dbReference type="ARBA" id="ARBA00023319"/>
    </source>
</evidence>
<name>A0A8C2HJ84_CYPCA</name>
<reference evidence="8" key="1">
    <citation type="submission" date="2025-08" db="UniProtKB">
        <authorList>
            <consortium name="Ensembl"/>
        </authorList>
    </citation>
    <scope>IDENTIFICATION</scope>
</reference>
<dbReference type="PANTHER" id="PTHR19367:SF18">
    <property type="entry name" value="T CELL RECEPTOR ALPHA VARIABLE 16"/>
    <property type="match status" value="1"/>
</dbReference>
<dbReference type="InterPro" id="IPR051287">
    <property type="entry name" value="TCR_variable_region"/>
</dbReference>
<evidence type="ECO:0000256" key="3">
    <source>
        <dbReference type="ARBA" id="ARBA00023170"/>
    </source>
</evidence>
<dbReference type="Pfam" id="PF07686">
    <property type="entry name" value="V-set"/>
    <property type="match status" value="2"/>
</dbReference>
<keyword evidence="5" id="KW-0391">Immunity</keyword>
<dbReference type="InterPro" id="IPR007110">
    <property type="entry name" value="Ig-like_dom"/>
</dbReference>
<organism evidence="8 9">
    <name type="scientific">Cyprinus carpio</name>
    <name type="common">Common carp</name>
    <dbReference type="NCBI Taxonomy" id="7962"/>
    <lineage>
        <taxon>Eukaryota</taxon>
        <taxon>Metazoa</taxon>
        <taxon>Chordata</taxon>
        <taxon>Craniata</taxon>
        <taxon>Vertebrata</taxon>
        <taxon>Euteleostomi</taxon>
        <taxon>Actinopterygii</taxon>
        <taxon>Neopterygii</taxon>
        <taxon>Teleostei</taxon>
        <taxon>Ostariophysi</taxon>
        <taxon>Cypriniformes</taxon>
        <taxon>Cyprinidae</taxon>
        <taxon>Cyprininae</taxon>
        <taxon>Cyprinus</taxon>
    </lineage>
</organism>
<evidence type="ECO:0000256" key="5">
    <source>
        <dbReference type="ARBA" id="ARBA00043266"/>
    </source>
</evidence>
<protein>
    <recommendedName>
        <fullName evidence="7">Ig-like domain-containing protein</fullName>
    </recommendedName>
</protein>
<dbReference type="AlphaFoldDB" id="A0A8C2HJ84"/>